<proteinExistence type="predicted"/>
<dbReference type="Proteomes" id="UP000615755">
    <property type="component" value="Unassembled WGS sequence"/>
</dbReference>
<accession>A0ABR9E9X7</accession>
<name>A0ABR9E9X7_9GAMM</name>
<dbReference type="InterPro" id="IPR014922">
    <property type="entry name" value="YdhG-like"/>
</dbReference>
<dbReference type="Pfam" id="PF08818">
    <property type="entry name" value="DUF1801"/>
    <property type="match status" value="1"/>
</dbReference>
<dbReference type="SUPFAM" id="SSF159888">
    <property type="entry name" value="YdhG-like"/>
    <property type="match status" value="1"/>
</dbReference>
<dbReference type="EMBL" id="AQGV01000012">
    <property type="protein sequence ID" value="MBE0367782.1"/>
    <property type="molecule type" value="Genomic_DNA"/>
</dbReference>
<protein>
    <recommendedName>
        <fullName evidence="1">YdhG-like domain-containing protein</fullName>
    </recommendedName>
</protein>
<keyword evidence="3" id="KW-1185">Reference proteome</keyword>
<evidence type="ECO:0000313" key="2">
    <source>
        <dbReference type="EMBL" id="MBE0367782.1"/>
    </source>
</evidence>
<evidence type="ECO:0000313" key="3">
    <source>
        <dbReference type="Proteomes" id="UP000615755"/>
    </source>
</evidence>
<gene>
    <name evidence="2" type="ORF">PAUR_a1220</name>
</gene>
<comment type="caution">
    <text evidence="2">The sequence shown here is derived from an EMBL/GenBank/DDBJ whole genome shotgun (WGS) entry which is preliminary data.</text>
</comment>
<sequence length="134" mass="15467">MKKVIADKFNAYPDDICLKLTYLRRLIVNTATELSAGVLEETLKWGEPSFKVKSGTAIRLDWKNTYPDSYFLFFNCNTKLVDTFRQLYPNELQYQGNRAIVLNRSQAIPEQAITHCIKLALTYHKIKHLPLLGT</sequence>
<feature type="domain" description="YdhG-like" evidence="1">
    <location>
        <begin position="20"/>
        <end position="120"/>
    </location>
</feature>
<dbReference type="RefSeq" id="WP_192507159.1">
    <property type="nucleotide sequence ID" value="NZ_AQGV01000012.1"/>
</dbReference>
<reference evidence="2 3" key="1">
    <citation type="submission" date="2015-03" db="EMBL/GenBank/DDBJ databases">
        <title>Genome sequence of Pseudoalteromonas aurantia.</title>
        <authorList>
            <person name="Xie B.-B."/>
            <person name="Rong J.-C."/>
            <person name="Qin Q.-L."/>
            <person name="Zhang Y.-Z."/>
        </authorList>
    </citation>
    <scope>NUCLEOTIDE SEQUENCE [LARGE SCALE GENOMIC DNA]</scope>
    <source>
        <strain evidence="2 3">208</strain>
    </source>
</reference>
<organism evidence="2 3">
    <name type="scientific">Pseudoalteromonas aurantia 208</name>
    <dbReference type="NCBI Taxonomy" id="1314867"/>
    <lineage>
        <taxon>Bacteria</taxon>
        <taxon>Pseudomonadati</taxon>
        <taxon>Pseudomonadota</taxon>
        <taxon>Gammaproteobacteria</taxon>
        <taxon>Alteromonadales</taxon>
        <taxon>Pseudoalteromonadaceae</taxon>
        <taxon>Pseudoalteromonas</taxon>
    </lineage>
</organism>
<evidence type="ECO:0000259" key="1">
    <source>
        <dbReference type="Pfam" id="PF08818"/>
    </source>
</evidence>